<gene>
    <name evidence="1" type="ORF">MBOE_47620</name>
</gene>
<evidence type="ECO:0008006" key="3">
    <source>
        <dbReference type="Google" id="ProtNLM"/>
    </source>
</evidence>
<proteinExistence type="predicted"/>
<protein>
    <recommendedName>
        <fullName evidence="3">Helix-turn-helix domain-containing protein</fullName>
    </recommendedName>
</protein>
<sequence>MNKPKPIPVEGWVGHLYERLDQEVRAMSSRRHEKQGTTGELDPEEEWIGTTIASKILGLTVRQTQRLFRDLDGITVGKTKIFRRSIVEDYAEEKRRGNTASSLGRGASGAA</sequence>
<name>A0ABN5ZGS9_9MYCO</name>
<dbReference type="Proteomes" id="UP000466683">
    <property type="component" value="Chromosome"/>
</dbReference>
<keyword evidence="2" id="KW-1185">Reference proteome</keyword>
<organism evidence="1 2">
    <name type="scientific">Mycolicibacterium boenickei</name>
    <dbReference type="NCBI Taxonomy" id="146017"/>
    <lineage>
        <taxon>Bacteria</taxon>
        <taxon>Bacillati</taxon>
        <taxon>Actinomycetota</taxon>
        <taxon>Actinomycetes</taxon>
        <taxon>Mycobacteriales</taxon>
        <taxon>Mycobacteriaceae</taxon>
        <taxon>Mycolicibacterium</taxon>
    </lineage>
</organism>
<dbReference type="EMBL" id="AP022579">
    <property type="protein sequence ID" value="BBX93113.1"/>
    <property type="molecule type" value="Genomic_DNA"/>
</dbReference>
<evidence type="ECO:0000313" key="1">
    <source>
        <dbReference type="EMBL" id="BBX93113.1"/>
    </source>
</evidence>
<reference evidence="1 2" key="1">
    <citation type="journal article" date="2019" name="Emerg. Microbes Infect.">
        <title>Comprehensive subspecies identification of 175 nontuberculous mycobacteria species based on 7547 genomic profiles.</title>
        <authorList>
            <person name="Matsumoto Y."/>
            <person name="Kinjo T."/>
            <person name="Motooka D."/>
            <person name="Nabeya D."/>
            <person name="Jung N."/>
            <person name="Uechi K."/>
            <person name="Horii T."/>
            <person name="Iida T."/>
            <person name="Fujita J."/>
            <person name="Nakamura S."/>
        </authorList>
    </citation>
    <scope>NUCLEOTIDE SEQUENCE [LARGE SCALE GENOMIC DNA]</scope>
    <source>
        <strain evidence="1 2">JCM 15653</strain>
    </source>
</reference>
<accession>A0ABN5ZGS9</accession>
<evidence type="ECO:0000313" key="2">
    <source>
        <dbReference type="Proteomes" id="UP000466683"/>
    </source>
</evidence>